<reference evidence="2" key="1">
    <citation type="submission" date="2020-10" db="EMBL/GenBank/DDBJ databases">
        <title>Connecting structure to function with the recovery of over 1000 high-quality activated sludge metagenome-assembled genomes encoding full-length rRNA genes using long-read sequencing.</title>
        <authorList>
            <person name="Singleton C.M."/>
            <person name="Petriglieri F."/>
            <person name="Kristensen J.M."/>
            <person name="Kirkegaard R.H."/>
            <person name="Michaelsen T.Y."/>
            <person name="Andersen M.H."/>
            <person name="Karst S.M."/>
            <person name="Dueholm M.S."/>
            <person name="Nielsen P.H."/>
            <person name="Albertsen M."/>
        </authorList>
    </citation>
    <scope>NUCLEOTIDE SEQUENCE</scope>
    <source>
        <strain evidence="2">EsbW_18-Q3-R4-48_MAXAC.044</strain>
    </source>
</reference>
<dbReference type="Proteomes" id="UP000886602">
    <property type="component" value="Unassembled WGS sequence"/>
</dbReference>
<keyword evidence="1" id="KW-0175">Coiled coil</keyword>
<protein>
    <submittedName>
        <fullName evidence="2">Uncharacterized protein</fullName>
    </submittedName>
</protein>
<proteinExistence type="predicted"/>
<evidence type="ECO:0000313" key="3">
    <source>
        <dbReference type="Proteomes" id="UP000886602"/>
    </source>
</evidence>
<dbReference type="EMBL" id="JADJNC010000003">
    <property type="protein sequence ID" value="MBK7421818.1"/>
    <property type="molecule type" value="Genomic_DNA"/>
</dbReference>
<organism evidence="2 3">
    <name type="scientific">Candidatus Propionivibrio dominans</name>
    <dbReference type="NCBI Taxonomy" id="2954373"/>
    <lineage>
        <taxon>Bacteria</taxon>
        <taxon>Pseudomonadati</taxon>
        <taxon>Pseudomonadota</taxon>
        <taxon>Betaproteobacteria</taxon>
        <taxon>Rhodocyclales</taxon>
        <taxon>Rhodocyclaceae</taxon>
        <taxon>Propionivibrio</taxon>
    </lineage>
</organism>
<accession>A0A9D7I767</accession>
<sequence>MAKMKLRLEGMPRLEAELIVLRKEYHAVDERRQEIERDLAVSKSECQLLEQSRGDLIRGLESRLAETQEQLRMVQAQVRYTRKERLKVTAELAMAQASRADEGLRAAERIGKLEGTLAILEKSSDQHTIPQ</sequence>
<evidence type="ECO:0000313" key="2">
    <source>
        <dbReference type="EMBL" id="MBK7421818.1"/>
    </source>
</evidence>
<name>A0A9D7I767_9RHOO</name>
<dbReference type="AlphaFoldDB" id="A0A9D7I767"/>
<feature type="coiled-coil region" evidence="1">
    <location>
        <begin position="32"/>
        <end position="84"/>
    </location>
</feature>
<gene>
    <name evidence="2" type="ORF">IPJ48_01265</name>
</gene>
<comment type="caution">
    <text evidence="2">The sequence shown here is derived from an EMBL/GenBank/DDBJ whole genome shotgun (WGS) entry which is preliminary data.</text>
</comment>
<evidence type="ECO:0000256" key="1">
    <source>
        <dbReference type="SAM" id="Coils"/>
    </source>
</evidence>